<evidence type="ECO:0000313" key="1">
    <source>
        <dbReference type="EMBL" id="SFG66184.1"/>
    </source>
</evidence>
<sequence>MNTVEQMHLNYPNLFRLVESPGHKAQFKNFFDPPDDNLIGNAYIIPKVEDKWLYIIDEEGRLHIPGGKKEPGEKLMDIVERELMEEAGALVKSYTIIGGWDTYIKNPHLKKEQLPYPHMYMVVGYGIVEPICSPTNPIGAGKTAKVITDSLIKVVSAFTAHGREDLAELYLFANKSGELIN</sequence>
<keyword evidence="2" id="KW-1185">Reference proteome</keyword>
<evidence type="ECO:0000313" key="2">
    <source>
        <dbReference type="Proteomes" id="UP000198623"/>
    </source>
</evidence>
<dbReference type="OrthoDB" id="542521at2"/>
<accession>A0A1I2TMQ1</accession>
<gene>
    <name evidence="1" type="ORF">SAMN05216175_110139</name>
</gene>
<dbReference type="Proteomes" id="UP000198623">
    <property type="component" value="Unassembled WGS sequence"/>
</dbReference>
<reference evidence="2" key="1">
    <citation type="submission" date="2016-10" db="EMBL/GenBank/DDBJ databases">
        <authorList>
            <person name="Varghese N."/>
            <person name="Submissions S."/>
        </authorList>
    </citation>
    <scope>NUCLEOTIDE SEQUENCE [LARGE SCALE GENOMIC DNA]</scope>
    <source>
        <strain evidence="2">CGMCC 1.10971</strain>
    </source>
</reference>
<proteinExistence type="predicted"/>
<dbReference type="InterPro" id="IPR015797">
    <property type="entry name" value="NUDIX_hydrolase-like_dom_sf"/>
</dbReference>
<dbReference type="STRING" id="1045558.SAMN05216175_110139"/>
<dbReference type="AlphaFoldDB" id="A0A1I2TMQ1"/>
<protein>
    <submittedName>
        <fullName evidence="1">ADP-ribose pyrophosphatase YjhB, NUDIX family</fullName>
    </submittedName>
</protein>
<dbReference type="RefSeq" id="WP_090728844.1">
    <property type="nucleotide sequence ID" value="NZ_FOOU01000010.1"/>
</dbReference>
<dbReference type="SUPFAM" id="SSF55811">
    <property type="entry name" value="Nudix"/>
    <property type="match status" value="1"/>
</dbReference>
<dbReference type="EMBL" id="FOOU01000010">
    <property type="protein sequence ID" value="SFG66184.1"/>
    <property type="molecule type" value="Genomic_DNA"/>
</dbReference>
<organism evidence="1 2">
    <name type="scientific">Neptunomonas qingdaonensis</name>
    <dbReference type="NCBI Taxonomy" id="1045558"/>
    <lineage>
        <taxon>Bacteria</taxon>
        <taxon>Pseudomonadati</taxon>
        <taxon>Pseudomonadota</taxon>
        <taxon>Gammaproteobacteria</taxon>
        <taxon>Oceanospirillales</taxon>
        <taxon>Oceanospirillaceae</taxon>
        <taxon>Neptunomonas</taxon>
    </lineage>
</organism>
<dbReference type="GO" id="GO:0003824">
    <property type="term" value="F:catalytic activity"/>
    <property type="evidence" value="ECO:0007669"/>
    <property type="project" value="UniProtKB-ARBA"/>
</dbReference>
<dbReference type="Gene3D" id="3.90.79.10">
    <property type="entry name" value="Nucleoside Triphosphate Pyrophosphohydrolase"/>
    <property type="match status" value="1"/>
</dbReference>
<name>A0A1I2TMQ1_9GAMM</name>